<evidence type="ECO:0000256" key="4">
    <source>
        <dbReference type="ARBA" id="ARBA00023002"/>
    </source>
</evidence>
<gene>
    <name evidence="8" type="ORF">AF331_05770</name>
</gene>
<dbReference type="Pfam" id="PF08240">
    <property type="entry name" value="ADH_N"/>
    <property type="match status" value="1"/>
</dbReference>
<dbReference type="InterPro" id="IPR036291">
    <property type="entry name" value="NAD(P)-bd_dom_sf"/>
</dbReference>
<dbReference type="Gene3D" id="3.90.180.10">
    <property type="entry name" value="Medium-chain alcohol dehydrogenases, catalytic domain"/>
    <property type="match status" value="1"/>
</dbReference>
<accession>A0A0M0GR68</accession>
<dbReference type="InterPro" id="IPR002328">
    <property type="entry name" value="ADH_Zn_CS"/>
</dbReference>
<sequence length="377" mass="40821">MKAVTFQGKENMTVKEVEAPDIQESTDMIVRITASGICGSDLHLYKAGIEPPRDYVVGHEPMGIVEEVGADVKTLKKGDRVVIPFNIGCGECFFCQNQMESQCDESNPHGEVGGLFGFTEMNGNYPGGQAEYLRVPYADFTSFKVPEESELPDESVLFLSDVIPTAYWSVENSGVKAGDTVIILGSGPIGLMAQKFAKLKGAKRVIAVDQVRHRLDHAKKTNGAEIYDFSGNPDIGQLLHEDTNGGADVVIDCVGMDGTVASGESFGSDFDNQFGTIRPIITASQAVRKFGTVQLTGVYATEANGFPIGDFFSRNVSLKMGQAPVIHLMPKLYSMIEDGAFDPTDIITHSLPLEEASEGYKIFDEKSDGNIKVILKP</sequence>
<dbReference type="InterPro" id="IPR011032">
    <property type="entry name" value="GroES-like_sf"/>
</dbReference>
<proteinExistence type="inferred from homology"/>
<evidence type="ECO:0000256" key="5">
    <source>
        <dbReference type="RuleBase" id="RU361277"/>
    </source>
</evidence>
<dbReference type="Pfam" id="PF00107">
    <property type="entry name" value="ADH_zinc_N"/>
    <property type="match status" value="1"/>
</dbReference>
<keyword evidence="9" id="KW-1185">Reference proteome</keyword>
<name>A0A0M0GR68_9BACI</name>
<dbReference type="GO" id="GO:0016491">
    <property type="term" value="F:oxidoreductase activity"/>
    <property type="evidence" value="ECO:0007669"/>
    <property type="project" value="UniProtKB-KW"/>
</dbReference>
<feature type="domain" description="Alcohol dehydrogenase-like C-terminal" evidence="6">
    <location>
        <begin position="188"/>
        <end position="260"/>
    </location>
</feature>
<evidence type="ECO:0000259" key="7">
    <source>
        <dbReference type="Pfam" id="PF08240"/>
    </source>
</evidence>
<dbReference type="Proteomes" id="UP000037405">
    <property type="component" value="Unassembled WGS sequence"/>
</dbReference>
<evidence type="ECO:0000259" key="6">
    <source>
        <dbReference type="Pfam" id="PF00107"/>
    </source>
</evidence>
<dbReference type="AlphaFoldDB" id="A0A0M0GR68"/>
<dbReference type="Gene3D" id="3.40.50.720">
    <property type="entry name" value="NAD(P)-binding Rossmann-like Domain"/>
    <property type="match status" value="1"/>
</dbReference>
<evidence type="ECO:0000256" key="1">
    <source>
        <dbReference type="ARBA" id="ARBA00001947"/>
    </source>
</evidence>
<dbReference type="RefSeq" id="WP_053427173.1">
    <property type="nucleotide sequence ID" value="NZ_JAUKEE010000001.1"/>
</dbReference>
<comment type="cofactor">
    <cofactor evidence="1 5">
        <name>Zn(2+)</name>
        <dbReference type="ChEBI" id="CHEBI:29105"/>
    </cofactor>
</comment>
<dbReference type="PROSITE" id="PS00059">
    <property type="entry name" value="ADH_ZINC"/>
    <property type="match status" value="1"/>
</dbReference>
<dbReference type="PATRIC" id="fig|189381.12.peg.1291"/>
<evidence type="ECO:0000313" key="8">
    <source>
        <dbReference type="EMBL" id="KON91972.1"/>
    </source>
</evidence>
<dbReference type="SUPFAM" id="SSF51735">
    <property type="entry name" value="NAD(P)-binding Rossmann-fold domains"/>
    <property type="match status" value="1"/>
</dbReference>
<comment type="caution">
    <text evidence="8">The sequence shown here is derived from an EMBL/GenBank/DDBJ whole genome shotgun (WGS) entry which is preliminary data.</text>
</comment>
<reference evidence="9" key="1">
    <citation type="submission" date="2015-07" db="EMBL/GenBank/DDBJ databases">
        <title>Fjat-14235 jcm11544.</title>
        <authorList>
            <person name="Liu B."/>
            <person name="Wang J."/>
            <person name="Zhu Y."/>
            <person name="Liu G."/>
            <person name="Chen Q."/>
            <person name="Chen Z."/>
            <person name="Lan J."/>
            <person name="Che J."/>
            <person name="Ge C."/>
            <person name="Shi H."/>
            <person name="Pan Z."/>
            <person name="Liu X."/>
        </authorList>
    </citation>
    <scope>NUCLEOTIDE SEQUENCE [LARGE SCALE GENOMIC DNA]</scope>
    <source>
        <strain evidence="9">JCM 11544</strain>
    </source>
</reference>
<keyword evidence="2 5" id="KW-0479">Metal-binding</keyword>
<keyword evidence="4" id="KW-0560">Oxidoreductase</keyword>
<dbReference type="GO" id="GO:0008270">
    <property type="term" value="F:zinc ion binding"/>
    <property type="evidence" value="ECO:0007669"/>
    <property type="project" value="InterPro"/>
</dbReference>
<dbReference type="OrthoDB" id="9769198at2"/>
<dbReference type="STRING" id="189381.GCA_900166615_03128"/>
<dbReference type="EMBL" id="LGUE01000001">
    <property type="protein sequence ID" value="KON91972.1"/>
    <property type="molecule type" value="Genomic_DNA"/>
</dbReference>
<dbReference type="InterPro" id="IPR013154">
    <property type="entry name" value="ADH-like_N"/>
</dbReference>
<evidence type="ECO:0000256" key="2">
    <source>
        <dbReference type="ARBA" id="ARBA00022723"/>
    </source>
</evidence>
<dbReference type="PANTHER" id="PTHR42813">
    <property type="entry name" value="ZINC-TYPE ALCOHOL DEHYDROGENASE-LIKE"/>
    <property type="match status" value="1"/>
</dbReference>
<keyword evidence="3 5" id="KW-0862">Zinc</keyword>
<feature type="domain" description="Alcohol dehydrogenase-like N-terminal" evidence="7">
    <location>
        <begin position="26"/>
        <end position="139"/>
    </location>
</feature>
<protein>
    <submittedName>
        <fullName evidence="8">Dehydrogenase</fullName>
    </submittedName>
</protein>
<dbReference type="InterPro" id="IPR013149">
    <property type="entry name" value="ADH-like_C"/>
</dbReference>
<comment type="similarity">
    <text evidence="5">Belongs to the zinc-containing alcohol dehydrogenase family.</text>
</comment>
<dbReference type="PANTHER" id="PTHR42813:SF2">
    <property type="entry name" value="DEHYDROGENASE, ZINC-CONTAINING, PUTATIVE (AFU_ORTHOLOGUE AFUA_2G02810)-RELATED"/>
    <property type="match status" value="1"/>
</dbReference>
<evidence type="ECO:0000256" key="3">
    <source>
        <dbReference type="ARBA" id="ARBA00022833"/>
    </source>
</evidence>
<evidence type="ECO:0000313" key="9">
    <source>
        <dbReference type="Proteomes" id="UP000037405"/>
    </source>
</evidence>
<organism evidence="8 9">
    <name type="scientific">Rossellomorea marisflavi</name>
    <dbReference type="NCBI Taxonomy" id="189381"/>
    <lineage>
        <taxon>Bacteria</taxon>
        <taxon>Bacillati</taxon>
        <taxon>Bacillota</taxon>
        <taxon>Bacilli</taxon>
        <taxon>Bacillales</taxon>
        <taxon>Bacillaceae</taxon>
        <taxon>Rossellomorea</taxon>
    </lineage>
</organism>
<dbReference type="SUPFAM" id="SSF50129">
    <property type="entry name" value="GroES-like"/>
    <property type="match status" value="1"/>
</dbReference>